<dbReference type="SMART" id="SM00212">
    <property type="entry name" value="UBCc"/>
    <property type="match status" value="1"/>
</dbReference>
<organism evidence="8 9">
    <name type="scientific">Polyplax serrata</name>
    <name type="common">Common mouse louse</name>
    <dbReference type="NCBI Taxonomy" id="468196"/>
    <lineage>
        <taxon>Eukaryota</taxon>
        <taxon>Metazoa</taxon>
        <taxon>Ecdysozoa</taxon>
        <taxon>Arthropoda</taxon>
        <taxon>Hexapoda</taxon>
        <taxon>Insecta</taxon>
        <taxon>Pterygota</taxon>
        <taxon>Neoptera</taxon>
        <taxon>Paraneoptera</taxon>
        <taxon>Psocodea</taxon>
        <taxon>Troctomorpha</taxon>
        <taxon>Phthiraptera</taxon>
        <taxon>Anoplura</taxon>
        <taxon>Polyplacidae</taxon>
        <taxon>Polyplax</taxon>
    </lineage>
</organism>
<dbReference type="InterPro" id="IPR001810">
    <property type="entry name" value="F-box_dom"/>
</dbReference>
<dbReference type="Pfam" id="PF00179">
    <property type="entry name" value="UQ_con"/>
    <property type="match status" value="1"/>
</dbReference>
<dbReference type="GO" id="GO:0005524">
    <property type="term" value="F:ATP binding"/>
    <property type="evidence" value="ECO:0007669"/>
    <property type="project" value="UniProtKB-KW"/>
</dbReference>
<evidence type="ECO:0000256" key="5">
    <source>
        <dbReference type="ARBA" id="ARBA00022840"/>
    </source>
</evidence>
<dbReference type="CDD" id="cd23826">
    <property type="entry name" value="UEV_Morgue-like"/>
    <property type="match status" value="1"/>
</dbReference>
<name>A0AAN8S733_POLSC</name>
<keyword evidence="2" id="KW-0808">Transferase</keyword>
<keyword evidence="5" id="KW-0067">ATP-binding</keyword>
<comment type="caution">
    <text evidence="8">The sequence shown here is derived from an EMBL/GenBank/DDBJ whole genome shotgun (WGS) entry which is preliminary data.</text>
</comment>
<dbReference type="GO" id="GO:0061631">
    <property type="term" value="F:ubiquitin conjugating enzyme activity"/>
    <property type="evidence" value="ECO:0007669"/>
    <property type="project" value="UniProtKB-EC"/>
</dbReference>
<keyword evidence="3" id="KW-0547">Nucleotide-binding</keyword>
<evidence type="ECO:0000256" key="2">
    <source>
        <dbReference type="ARBA" id="ARBA00022679"/>
    </source>
</evidence>
<dbReference type="SMART" id="SM00256">
    <property type="entry name" value="FBOX"/>
    <property type="match status" value="1"/>
</dbReference>
<dbReference type="Gene3D" id="3.10.110.10">
    <property type="entry name" value="Ubiquitin Conjugating Enzyme"/>
    <property type="match status" value="1"/>
</dbReference>
<accession>A0AAN8S733</accession>
<dbReference type="AlphaFoldDB" id="A0AAN8S733"/>
<dbReference type="Pfam" id="PF12937">
    <property type="entry name" value="F-box-like"/>
    <property type="match status" value="1"/>
</dbReference>
<gene>
    <name evidence="8" type="ORF">RUM43_013501</name>
</gene>
<keyword evidence="4" id="KW-0833">Ubl conjugation pathway</keyword>
<proteinExistence type="predicted"/>
<feature type="domain" description="UBC core" evidence="6">
    <location>
        <begin position="246"/>
        <end position="392"/>
    </location>
</feature>
<dbReference type="PROSITE" id="PS50181">
    <property type="entry name" value="FBOX"/>
    <property type="match status" value="1"/>
</dbReference>
<dbReference type="InterPro" id="IPR000608">
    <property type="entry name" value="UBC"/>
</dbReference>
<evidence type="ECO:0000256" key="4">
    <source>
        <dbReference type="ARBA" id="ARBA00022786"/>
    </source>
</evidence>
<evidence type="ECO:0000313" key="9">
    <source>
        <dbReference type="Proteomes" id="UP001372834"/>
    </source>
</evidence>
<dbReference type="SUPFAM" id="SSF54495">
    <property type="entry name" value="UBC-like"/>
    <property type="match status" value="1"/>
</dbReference>
<dbReference type="PANTHER" id="PTHR24068">
    <property type="entry name" value="UBIQUITIN-CONJUGATING ENZYME E2"/>
    <property type="match status" value="1"/>
</dbReference>
<dbReference type="EC" id="2.3.2.23" evidence="1"/>
<evidence type="ECO:0000313" key="8">
    <source>
        <dbReference type="EMBL" id="KAK6632731.1"/>
    </source>
</evidence>
<reference evidence="8 9" key="1">
    <citation type="submission" date="2023-10" db="EMBL/GenBank/DDBJ databases">
        <title>Genomes of two closely related lineages of the louse Polyplax serrata with different host specificities.</title>
        <authorList>
            <person name="Martinu J."/>
            <person name="Tarabai H."/>
            <person name="Stefka J."/>
            <person name="Hypsa V."/>
        </authorList>
    </citation>
    <scope>NUCLEOTIDE SEQUENCE [LARGE SCALE GENOMIC DNA]</scope>
    <source>
        <strain evidence="8">HR10_N</strain>
    </source>
</reference>
<dbReference type="InterPro" id="IPR016135">
    <property type="entry name" value="UBQ-conjugating_enzyme/RWD"/>
</dbReference>
<dbReference type="Proteomes" id="UP001372834">
    <property type="component" value="Unassembled WGS sequence"/>
</dbReference>
<dbReference type="FunFam" id="3.10.110.10:FF:000060">
    <property type="entry name" value="Ubiquitin conjugating enzyme (UbcB)"/>
    <property type="match status" value="1"/>
</dbReference>
<evidence type="ECO:0000256" key="1">
    <source>
        <dbReference type="ARBA" id="ARBA00012486"/>
    </source>
</evidence>
<feature type="domain" description="F-box" evidence="7">
    <location>
        <begin position="147"/>
        <end position="196"/>
    </location>
</feature>
<evidence type="ECO:0000259" key="6">
    <source>
        <dbReference type="PROSITE" id="PS50127"/>
    </source>
</evidence>
<dbReference type="PROSITE" id="PS50127">
    <property type="entry name" value="UBC_2"/>
    <property type="match status" value="1"/>
</dbReference>
<dbReference type="InterPro" id="IPR036047">
    <property type="entry name" value="F-box-like_dom_sf"/>
</dbReference>
<sequence length="397" mass="45637">MSNTLDINESVNSKEVKKNGLANVSDTSVLDENYEFPNKFCYICNGYYGPCFGEPICTTCHAFLFPENLTCAHLELDTLFTDSTDDSDSGNDEPTDSFNNVLDRRDKLFRRSQRCLSKKTRSLQKVDLLAQQIMYLTTPRNSDDVSPGIVQCLPPEVLFAVFSYLDDLSLYRVGKVCKRWRNLLKTQISDDTWKEYTLKRWPLFKPIVATGNWFKLYTRLVESSPCQTCLQIMGNQTQTKVEEYSWRKNRLRYELRSLQTDPLEGIQITPLDFACFHWQATITGPVGSPFEGGLFYLHIQVPHGYPLCPPVVRFLTKIFHPNVSRHGDVGIDSLQHNWSLALTISKVLISVQSLLTDPYCHVCMEPDIGSLYLSDRSTYENIARAWTWKYAMHDILK</sequence>
<dbReference type="Gene3D" id="1.20.1280.50">
    <property type="match status" value="1"/>
</dbReference>
<evidence type="ECO:0000256" key="3">
    <source>
        <dbReference type="ARBA" id="ARBA00022741"/>
    </source>
</evidence>
<dbReference type="SUPFAM" id="SSF81383">
    <property type="entry name" value="F-box domain"/>
    <property type="match status" value="1"/>
</dbReference>
<dbReference type="EMBL" id="JAWJWE010000007">
    <property type="protein sequence ID" value="KAK6632731.1"/>
    <property type="molecule type" value="Genomic_DNA"/>
</dbReference>
<protein>
    <recommendedName>
        <fullName evidence="1">E2 ubiquitin-conjugating enzyme</fullName>
        <ecNumber evidence="1">2.3.2.23</ecNumber>
    </recommendedName>
</protein>
<evidence type="ECO:0000259" key="7">
    <source>
        <dbReference type="PROSITE" id="PS50181"/>
    </source>
</evidence>